<protein>
    <submittedName>
        <fullName evidence="1">Uncharacterized protein</fullName>
    </submittedName>
</protein>
<gene>
    <name evidence="1" type="ORF">PYW08_005420</name>
</gene>
<reference evidence="1" key="1">
    <citation type="submission" date="2023-03" db="EMBL/GenBank/DDBJ databases">
        <title>Chromosome-level genomes of two armyworms, Mythimna separata and Mythimna loreyi, provide insights into the biosynthesis and reception of sex pheromones.</title>
        <authorList>
            <person name="Zhao H."/>
        </authorList>
    </citation>
    <scope>NUCLEOTIDE SEQUENCE</scope>
    <source>
        <strain evidence="1">BeijingLab</strain>
    </source>
</reference>
<dbReference type="EMBL" id="CM056794">
    <property type="protein sequence ID" value="KAJ8717021.1"/>
    <property type="molecule type" value="Genomic_DNA"/>
</dbReference>
<sequence>MKWFLILLALGLAASDKLDRTYLPPPGAQFSGGILGHHDAPLKPPHHTNTGQGPVVGGNQGPQPGFGITGEPANFGDKIPKVPVTTTSYAFSQTTTYPPGEGFETTVLPINPVTGLPIIPVTGLPIQLGQENFPNGPIQGQAPNFGSNIQPGYDLEGPTSVPINKGSSSFDQYANQPLNQYQGPNVIPPGGGSQIPVAGYPSQNQGQFQNSGGQGSPNQQGSRSSNFLNNQRIDQYPGQNAVNPGGVVQIPGGNQDLAQYPGDQAVIGQQGFVPSTGSPISLQPSGNQYGVNYDGSQGQIPQGTYTGQPINAPNLGGTQPTQTSYHNREPINNERNPSQYPSESQNYGPSLPSGSGNIYQPGSSPSTTPTSYNNGIPSTTPFPGVPSSTSSYYSTVPSVYRPERPQAAADRNAVILNYENVRTPNGYSYSFDTSNGIHADESGIVDNGTKAQGSYSYVGDDGKVYSVIYTADENGFRPRGDHLPTPPPIPEAIQRVIDQAARDEAAGIVHDGSYDEAKYGDKLYQDTENNRRPQNQVANQFGNEQFNERKDGVVKPIVGIKDVEYDEGAQDQFSDNFPVTGTTKDTNGKLPVRRPSNQINGNIGNDVSDGTRKVLGDFDSPKGTFDRNDMPITEDDINKQKIFGTVKQESAGHPVSNGYNLPTNKNREPSSRRPLSGGVKDSTEKYSESNVDIGATDYLGTGGDGFDSNKGQNIGSGSPSIIFDESDENMNINFDSVTGAPSTGNKNQVLRQRIKGSRRPGSASNRYNQNKSGRPQGETLESTKSPSFGEHIKNALENQQGTPRDDVGYHYQQPNNKLEQNTFPTRFSPQEVSSNSKPDQGRNEYEKGTTLRPFMTPNIYNDNDKNKQKTPNGYNQNNRNSQSMTRRPFTTVGVTSPSDNSYTDYDDGDDYATDQNFGDDRINSNRYPTEKISTTSRPYQSTQTTSRPQNVPGGQRTRVSQKGTVIPGQRTETSGTQSPGYTFGPTNQMPTHSSRFGNTESPRTKPQQHRPSITASDSTTAVGSPVTRPPSNTRPTDYKYQTTGPYSKYSDTNVGSGYPTTSSFPGSGSELTTPGVSTPQDYYTTTYGPTQGYPTTTVLPQTYGYTQDSSSQIPSGTPGTFQPSQDQYFQTGYHYGPPKSGSINLDGPGFLTPTGNTGVFPTLPTGTYQTTYQQNPDGFPSTTLGPVTSKGQGTFTPFQPGTVAPGTLPFGTYQENYQNGPSTPDYVNNVGSTTPEGKPVFKYPGSSGGQKTTGFEYGPSQPTYSTTDTLSTLGTTPGFLISSATTEPSQGYSTTYRPGFQTTKDTFEGGPVDGFGRPITPEQGGFHPGSGHPTHGTTDQSNRYPGSYDRNRIIGEDFSGPKQPQRFDPKTGYHYK</sequence>
<proteinExistence type="predicted"/>
<evidence type="ECO:0000313" key="1">
    <source>
        <dbReference type="EMBL" id="KAJ8717021.1"/>
    </source>
</evidence>
<comment type="caution">
    <text evidence="1">The sequence shown here is derived from an EMBL/GenBank/DDBJ whole genome shotgun (WGS) entry which is preliminary data.</text>
</comment>
<organism evidence="1 2">
    <name type="scientific">Mythimna loreyi</name>
    <dbReference type="NCBI Taxonomy" id="667449"/>
    <lineage>
        <taxon>Eukaryota</taxon>
        <taxon>Metazoa</taxon>
        <taxon>Ecdysozoa</taxon>
        <taxon>Arthropoda</taxon>
        <taxon>Hexapoda</taxon>
        <taxon>Insecta</taxon>
        <taxon>Pterygota</taxon>
        <taxon>Neoptera</taxon>
        <taxon>Endopterygota</taxon>
        <taxon>Lepidoptera</taxon>
        <taxon>Glossata</taxon>
        <taxon>Ditrysia</taxon>
        <taxon>Noctuoidea</taxon>
        <taxon>Noctuidae</taxon>
        <taxon>Noctuinae</taxon>
        <taxon>Hadenini</taxon>
        <taxon>Mythimna</taxon>
    </lineage>
</organism>
<accession>A0ACC2QIK5</accession>
<dbReference type="Proteomes" id="UP001231649">
    <property type="component" value="Chromosome 18"/>
</dbReference>
<evidence type="ECO:0000313" key="2">
    <source>
        <dbReference type="Proteomes" id="UP001231649"/>
    </source>
</evidence>
<name>A0ACC2QIK5_9NEOP</name>
<keyword evidence="2" id="KW-1185">Reference proteome</keyword>